<dbReference type="OrthoDB" id="8806090at2759"/>
<reference evidence="1" key="1">
    <citation type="submission" date="2020-07" db="EMBL/GenBank/DDBJ databases">
        <title>Clarias magur genome sequencing, assembly and annotation.</title>
        <authorList>
            <person name="Kushwaha B."/>
            <person name="Kumar R."/>
            <person name="Das P."/>
            <person name="Joshi C.G."/>
            <person name="Kumar D."/>
            <person name="Nagpure N.S."/>
            <person name="Pandey M."/>
            <person name="Agarwal S."/>
            <person name="Srivastava S."/>
            <person name="Singh M."/>
            <person name="Sahoo L."/>
            <person name="Jayasankar P."/>
            <person name="Meher P.K."/>
            <person name="Koringa P.G."/>
            <person name="Iquebal M.A."/>
            <person name="Das S.P."/>
            <person name="Bit A."/>
            <person name="Patnaik S."/>
            <person name="Patel N."/>
            <person name="Shah T.M."/>
            <person name="Hinsu A."/>
            <person name="Jena J.K."/>
        </authorList>
    </citation>
    <scope>NUCLEOTIDE SEQUENCE</scope>
    <source>
        <strain evidence="1">CIFAMagur01</strain>
        <tissue evidence="1">Testis</tissue>
    </source>
</reference>
<dbReference type="AlphaFoldDB" id="A0A8J4XAC0"/>
<sequence length="70" mass="8034">IMSDVTRCIKEEVTSVLPSLPEDTLNLLVEKVLNQGVESKEDLQYVKEEDIVELIRPIQCRKLLKAWSAH</sequence>
<organism evidence="1 2">
    <name type="scientific">Clarias magur</name>
    <name type="common">Asian catfish</name>
    <name type="synonym">Macropteronotus magur</name>
    <dbReference type="NCBI Taxonomy" id="1594786"/>
    <lineage>
        <taxon>Eukaryota</taxon>
        <taxon>Metazoa</taxon>
        <taxon>Chordata</taxon>
        <taxon>Craniata</taxon>
        <taxon>Vertebrata</taxon>
        <taxon>Euteleostomi</taxon>
        <taxon>Actinopterygii</taxon>
        <taxon>Neopterygii</taxon>
        <taxon>Teleostei</taxon>
        <taxon>Ostariophysi</taxon>
        <taxon>Siluriformes</taxon>
        <taxon>Clariidae</taxon>
        <taxon>Clarias</taxon>
    </lineage>
</organism>
<name>A0A8J4XAC0_CLAMG</name>
<keyword evidence="2" id="KW-1185">Reference proteome</keyword>
<dbReference type="EMBL" id="QNUK01000018">
    <property type="protein sequence ID" value="KAF5907891.1"/>
    <property type="molecule type" value="Genomic_DNA"/>
</dbReference>
<evidence type="ECO:0000313" key="2">
    <source>
        <dbReference type="Proteomes" id="UP000727407"/>
    </source>
</evidence>
<feature type="non-terminal residue" evidence="1">
    <location>
        <position position="1"/>
    </location>
</feature>
<proteinExistence type="predicted"/>
<comment type="caution">
    <text evidence="1">The sequence shown here is derived from an EMBL/GenBank/DDBJ whole genome shotgun (WGS) entry which is preliminary data.</text>
</comment>
<protein>
    <submittedName>
        <fullName evidence="1">Uncharacterized protein</fullName>
    </submittedName>
</protein>
<evidence type="ECO:0000313" key="1">
    <source>
        <dbReference type="EMBL" id="KAF5907891.1"/>
    </source>
</evidence>
<feature type="non-terminal residue" evidence="1">
    <location>
        <position position="70"/>
    </location>
</feature>
<accession>A0A8J4XAC0</accession>
<gene>
    <name evidence="1" type="ORF">DAT39_002437</name>
</gene>
<dbReference type="PANTHER" id="PTHR31025">
    <property type="entry name" value="SI:CH211-196P9.1-RELATED"/>
    <property type="match status" value="1"/>
</dbReference>
<dbReference type="PANTHER" id="PTHR31025:SF22">
    <property type="entry name" value="IP13529P"/>
    <property type="match status" value="1"/>
</dbReference>
<dbReference type="Proteomes" id="UP000727407">
    <property type="component" value="Unassembled WGS sequence"/>
</dbReference>